<organism evidence="2 4">
    <name type="scientific">Neomoorella thermoacetica</name>
    <name type="common">Clostridium thermoaceticum</name>
    <dbReference type="NCBI Taxonomy" id="1525"/>
    <lineage>
        <taxon>Bacteria</taxon>
        <taxon>Bacillati</taxon>
        <taxon>Bacillota</taxon>
        <taxon>Clostridia</taxon>
        <taxon>Neomoorellales</taxon>
        <taxon>Neomoorellaceae</taxon>
        <taxon>Neomoorella</taxon>
    </lineage>
</organism>
<dbReference type="Proteomes" id="UP000322283">
    <property type="component" value="Unassembled WGS sequence"/>
</dbReference>
<dbReference type="RefSeq" id="WP_069587853.1">
    <property type="nucleotide sequence ID" value="NZ_CP017019.1"/>
</dbReference>
<name>A0AAC9HF97_NEOTH</name>
<evidence type="ECO:0000313" key="5">
    <source>
        <dbReference type="Proteomes" id="UP000322283"/>
    </source>
</evidence>
<dbReference type="EMBL" id="VCDX01000015">
    <property type="protein sequence ID" value="TYL08340.1"/>
    <property type="molecule type" value="Genomic_DNA"/>
</dbReference>
<dbReference type="Proteomes" id="UP000094598">
    <property type="component" value="Chromosome"/>
</dbReference>
<evidence type="ECO:0000256" key="1">
    <source>
        <dbReference type="SAM" id="MobiDB-lite"/>
    </source>
</evidence>
<evidence type="ECO:0000313" key="3">
    <source>
        <dbReference type="EMBL" id="TYL08340.1"/>
    </source>
</evidence>
<protein>
    <submittedName>
        <fullName evidence="2">Uncharacterized protein</fullName>
    </submittedName>
</protein>
<dbReference type="EMBL" id="CP017019">
    <property type="protein sequence ID" value="AOQ22764.1"/>
    <property type="molecule type" value="Genomic_DNA"/>
</dbReference>
<sequence length="78" mass="8971">MRRTTTFPARGHNAMASWQKVTPFLAGGLELCLDYPSPRPPFLRLKSWILSGRVKMEVTPSRRQEKPPGKTNSIYQER</sequence>
<feature type="region of interest" description="Disordered" evidence="1">
    <location>
        <begin position="57"/>
        <end position="78"/>
    </location>
</feature>
<reference evidence="3 5" key="2">
    <citation type="submission" date="2019-05" db="EMBL/GenBank/DDBJ databases">
        <title>Genome sequence of Moorella thermoacetica ATCC 33924.</title>
        <authorList>
            <person name="Poehlein A."/>
            <person name="Bengelsdorf F.R."/>
            <person name="Duerre P."/>
            <person name="Daniel R."/>
        </authorList>
    </citation>
    <scope>NUCLEOTIDE SEQUENCE [LARGE SCALE GENOMIC DNA]</scope>
    <source>
        <strain evidence="3 5">ATCC 33924</strain>
    </source>
</reference>
<reference evidence="2 4" key="1">
    <citation type="submission" date="2016-08" db="EMBL/GenBank/DDBJ databases">
        <title>Moorella thermoacetica DSM 103132.</title>
        <authorList>
            <person name="Jendresen C.B."/>
            <person name="Redl S.M."/>
            <person name="Jensen T.O."/>
            <person name="Nielsen A.T."/>
        </authorList>
    </citation>
    <scope>NUCLEOTIDE SEQUENCE [LARGE SCALE GENOMIC DNA]</scope>
    <source>
        <strain evidence="2 4">DSM 103132</strain>
    </source>
</reference>
<evidence type="ECO:0000313" key="2">
    <source>
        <dbReference type="EMBL" id="AOQ22764.1"/>
    </source>
</evidence>
<keyword evidence="5" id="KW-1185">Reference proteome</keyword>
<dbReference type="AlphaFoldDB" id="A0AAC9HF97"/>
<feature type="compositionally biased region" description="Basic and acidic residues" evidence="1">
    <location>
        <begin position="57"/>
        <end position="68"/>
    </location>
</feature>
<proteinExistence type="predicted"/>
<gene>
    <name evidence="2" type="ORF">Maut_00283</name>
    <name evidence="3" type="ORF">MTAT_27730</name>
</gene>
<accession>A0AAC9HF97</accession>
<evidence type="ECO:0000313" key="4">
    <source>
        <dbReference type="Proteomes" id="UP000094598"/>
    </source>
</evidence>